<dbReference type="SMART" id="SM01007">
    <property type="entry name" value="Aldolase_II"/>
    <property type="match status" value="1"/>
</dbReference>
<dbReference type="Gene3D" id="3.40.225.10">
    <property type="entry name" value="Class II aldolase/adducin N-terminal domain"/>
    <property type="match status" value="1"/>
</dbReference>
<dbReference type="GO" id="GO:0005886">
    <property type="term" value="C:plasma membrane"/>
    <property type="evidence" value="ECO:0007669"/>
    <property type="project" value="UniProtKB-SubCell"/>
</dbReference>
<dbReference type="InterPro" id="IPR051017">
    <property type="entry name" value="Aldolase-II_Adducin_sf"/>
</dbReference>
<comment type="caution">
    <text evidence="4">The sequence shown here is derived from an EMBL/GenBank/DDBJ whole genome shotgun (WGS) entry which is preliminary data.</text>
</comment>
<evidence type="ECO:0000256" key="2">
    <source>
        <dbReference type="SAM" id="MobiDB-lite"/>
    </source>
</evidence>
<evidence type="ECO:0000256" key="1">
    <source>
        <dbReference type="ARBA" id="ARBA00006274"/>
    </source>
</evidence>
<evidence type="ECO:0000313" key="4">
    <source>
        <dbReference type="EMBL" id="PFX22423.1"/>
    </source>
</evidence>
<dbReference type="PANTHER" id="PTHR10672">
    <property type="entry name" value="ADDUCIN"/>
    <property type="match status" value="1"/>
</dbReference>
<reference evidence="5" key="1">
    <citation type="journal article" date="2017" name="bioRxiv">
        <title>Comparative analysis of the genomes of Stylophora pistillata and Acropora digitifera provides evidence for extensive differences between species of corals.</title>
        <authorList>
            <person name="Voolstra C.R."/>
            <person name="Li Y."/>
            <person name="Liew Y.J."/>
            <person name="Baumgarten S."/>
            <person name="Zoccola D."/>
            <person name="Flot J.-F."/>
            <person name="Tambutte S."/>
            <person name="Allemand D."/>
            <person name="Aranda M."/>
        </authorList>
    </citation>
    <scope>NUCLEOTIDE SEQUENCE [LARGE SCALE GENOMIC DNA]</scope>
</reference>
<feature type="region of interest" description="Disordered" evidence="2">
    <location>
        <begin position="1"/>
        <end position="33"/>
    </location>
</feature>
<organism evidence="4 5">
    <name type="scientific">Stylophora pistillata</name>
    <name type="common">Smooth cauliflower coral</name>
    <dbReference type="NCBI Taxonomy" id="50429"/>
    <lineage>
        <taxon>Eukaryota</taxon>
        <taxon>Metazoa</taxon>
        <taxon>Cnidaria</taxon>
        <taxon>Anthozoa</taxon>
        <taxon>Hexacorallia</taxon>
        <taxon>Scleractinia</taxon>
        <taxon>Astrocoeniina</taxon>
        <taxon>Pocilloporidae</taxon>
        <taxon>Stylophora</taxon>
    </lineage>
</organism>
<dbReference type="Pfam" id="PF00596">
    <property type="entry name" value="Aldolase_II"/>
    <property type="match status" value="1"/>
</dbReference>
<keyword evidence="5" id="KW-1185">Reference proteome</keyword>
<comment type="similarity">
    <text evidence="1">Belongs to the aldolase class II family. Adducin subfamily.</text>
</comment>
<proteinExistence type="inferred from homology"/>
<dbReference type="GO" id="GO:0005856">
    <property type="term" value="C:cytoskeleton"/>
    <property type="evidence" value="ECO:0007669"/>
    <property type="project" value="TreeGrafter"/>
</dbReference>
<dbReference type="SUPFAM" id="SSF53639">
    <property type="entry name" value="AraD/HMP-PK domain-like"/>
    <property type="match status" value="1"/>
</dbReference>
<feature type="domain" description="Class II aldolase/adducin N-terminal" evidence="3">
    <location>
        <begin position="128"/>
        <end position="315"/>
    </location>
</feature>
<sequence length="576" mass="64586">MSSSVTPRTTRTPVERSRRWSAPPRQKVVGRSVRSPDEVVRDVRGLKMRQRVSLALSDDILRGELEDMLSTHSEKSMNADSFRTYQDFLIPSGGLYGGGLGGMSANAISDIRGADTLHYSKFERQLRCKVASVYRLMQLFGWGKGIFDRAACTVSASENDNDEHQYFVAPAGLLFSEVTASSIMKVDHKGNVTEAGNTNLGLQKSAFELHSVIHSARKDAKCVFFLSAESVKAVSAQKIGLVPITVEGIAVGEVSYHTFPGLKLDEETQDSLINSFGTSSRVLILRNFGAICVGETIEETTYLAHLLVTACEQQVSAMRAGMDGLLEIDDDAKESMMNSFYGGLDANENQQKMAELQFEAWMRMLDSRGCKTGYNYRNSEIFKSEEKEAKSREKTPAKTSTTRTEMTIYRDANVRRTASLGRGNTYRSRLKWLNSPVKATEYRRERELDNSEPVLIKDRQPEKDNKDNEEVFITTKVVSLNQSAPVLHTEDQEGEEVTEEVVTYVRAQERHFEPQEIKVFLDDSQDSLDASGERSGPVMVELKREPVGLVRRKSGNKVKKRRSFREKFAKRLSSGQ</sequence>
<evidence type="ECO:0000259" key="3">
    <source>
        <dbReference type="SMART" id="SM01007"/>
    </source>
</evidence>
<dbReference type="Proteomes" id="UP000225706">
    <property type="component" value="Unassembled WGS sequence"/>
</dbReference>
<dbReference type="GO" id="GO:0051015">
    <property type="term" value="F:actin filament binding"/>
    <property type="evidence" value="ECO:0007669"/>
    <property type="project" value="TreeGrafter"/>
</dbReference>
<dbReference type="PANTHER" id="PTHR10672:SF3">
    <property type="entry name" value="PROTEIN HU-LI TAI SHAO"/>
    <property type="match status" value="1"/>
</dbReference>
<dbReference type="STRING" id="50429.A0A2B4S070"/>
<dbReference type="OrthoDB" id="3238794at2759"/>
<gene>
    <name evidence="4" type="primary">Add1</name>
    <name evidence="4" type="ORF">AWC38_SpisGene13052</name>
</gene>
<name>A0A2B4S070_STYPI</name>
<accession>A0A2B4S070</accession>
<protein>
    <submittedName>
        <fullName evidence="4">Alpha-adducin</fullName>
    </submittedName>
</protein>
<dbReference type="AlphaFoldDB" id="A0A2B4S070"/>
<dbReference type="GO" id="GO:0014069">
    <property type="term" value="C:postsynaptic density"/>
    <property type="evidence" value="ECO:0007669"/>
    <property type="project" value="TreeGrafter"/>
</dbReference>
<dbReference type="EMBL" id="LSMT01000240">
    <property type="protein sequence ID" value="PFX22423.1"/>
    <property type="molecule type" value="Genomic_DNA"/>
</dbReference>
<evidence type="ECO:0000313" key="5">
    <source>
        <dbReference type="Proteomes" id="UP000225706"/>
    </source>
</evidence>
<dbReference type="InterPro" id="IPR001303">
    <property type="entry name" value="Aldolase_II/adducin_N"/>
</dbReference>
<dbReference type="InterPro" id="IPR036409">
    <property type="entry name" value="Aldolase_II/adducin_N_sf"/>
</dbReference>
<feature type="compositionally biased region" description="Low complexity" evidence="2">
    <location>
        <begin position="1"/>
        <end position="12"/>
    </location>
</feature>